<dbReference type="InterPro" id="IPR050642">
    <property type="entry name" value="PDH_E1_Alpha_Subunit"/>
</dbReference>
<evidence type="ECO:0000259" key="9">
    <source>
        <dbReference type="Pfam" id="PF00676"/>
    </source>
</evidence>
<evidence type="ECO:0000256" key="1">
    <source>
        <dbReference type="ARBA" id="ARBA00001964"/>
    </source>
</evidence>
<dbReference type="PANTHER" id="PTHR11516:SF60">
    <property type="entry name" value="PYRUVATE DEHYDROGENASE E1 COMPONENT SUBUNIT ALPHA"/>
    <property type="match status" value="1"/>
</dbReference>
<dbReference type="Proteomes" id="UP000006048">
    <property type="component" value="Chromosome"/>
</dbReference>
<dbReference type="EC" id="1.2.4.1" evidence="3 8"/>
<proteinExistence type="predicted"/>
<dbReference type="PANTHER" id="PTHR11516">
    <property type="entry name" value="PYRUVATE DEHYDROGENASE E1 COMPONENT, ALPHA SUBUNIT BACTERIAL AND ORGANELLAR"/>
    <property type="match status" value="1"/>
</dbReference>
<keyword evidence="5 8" id="KW-0560">Oxidoreductase</keyword>
<dbReference type="Pfam" id="PF00676">
    <property type="entry name" value="E1_dh"/>
    <property type="match status" value="1"/>
</dbReference>
<evidence type="ECO:0000313" key="11">
    <source>
        <dbReference type="Proteomes" id="UP000006048"/>
    </source>
</evidence>
<keyword evidence="6 8" id="KW-0786">Thiamine pyrophosphate</keyword>
<name>I4B9H3_TURPD</name>
<dbReference type="STRING" id="869212.Turpa_3291"/>
<keyword evidence="7 8" id="KW-0670">Pyruvate</keyword>
<evidence type="ECO:0000256" key="5">
    <source>
        <dbReference type="ARBA" id="ARBA00023002"/>
    </source>
</evidence>
<dbReference type="OrthoDB" id="9766715at2"/>
<evidence type="ECO:0000256" key="8">
    <source>
        <dbReference type="RuleBase" id="RU361139"/>
    </source>
</evidence>
<reference evidence="10 11" key="1">
    <citation type="submission" date="2012-06" db="EMBL/GenBank/DDBJ databases">
        <title>The complete chromosome of genome of Turneriella parva DSM 21527.</title>
        <authorList>
            <consortium name="US DOE Joint Genome Institute (JGI-PGF)"/>
            <person name="Lucas S."/>
            <person name="Han J."/>
            <person name="Lapidus A."/>
            <person name="Bruce D."/>
            <person name="Goodwin L."/>
            <person name="Pitluck S."/>
            <person name="Peters L."/>
            <person name="Kyrpides N."/>
            <person name="Mavromatis K."/>
            <person name="Ivanova N."/>
            <person name="Mikhailova N."/>
            <person name="Chertkov O."/>
            <person name="Detter J.C."/>
            <person name="Tapia R."/>
            <person name="Han C."/>
            <person name="Land M."/>
            <person name="Hauser L."/>
            <person name="Markowitz V."/>
            <person name="Cheng J.-F."/>
            <person name="Hugenholtz P."/>
            <person name="Woyke T."/>
            <person name="Wu D."/>
            <person name="Gronow S."/>
            <person name="Wellnitz S."/>
            <person name="Brambilla E."/>
            <person name="Klenk H.-P."/>
            <person name="Eisen J.A."/>
        </authorList>
    </citation>
    <scope>NUCLEOTIDE SEQUENCE [LARGE SCALE GENOMIC DNA]</scope>
    <source>
        <strain evidence="11">ATCC BAA-1111 / DSM 21527 / NCTC 11395 / H</strain>
    </source>
</reference>
<dbReference type="RefSeq" id="WP_014804429.1">
    <property type="nucleotide sequence ID" value="NC_018020.1"/>
</dbReference>
<comment type="function">
    <text evidence="8">The pyruvate dehydrogenase complex catalyzes the overall conversion of pyruvate to acetyl-CoA and CO(2).</text>
</comment>
<evidence type="ECO:0000256" key="2">
    <source>
        <dbReference type="ARBA" id="ARBA00011870"/>
    </source>
</evidence>
<dbReference type="KEGG" id="tpx:Turpa_3291"/>
<dbReference type="EMBL" id="CP002959">
    <property type="protein sequence ID" value="AFM13930.1"/>
    <property type="molecule type" value="Genomic_DNA"/>
</dbReference>
<comment type="catalytic activity">
    <reaction evidence="8">
        <text>N(6)-[(R)-lipoyl]-L-lysyl-[protein] + pyruvate + H(+) = N(6)-[(R)-S(8)-acetyldihydrolipoyl]-L-lysyl-[protein] + CO2</text>
        <dbReference type="Rhea" id="RHEA:19189"/>
        <dbReference type="Rhea" id="RHEA-COMP:10474"/>
        <dbReference type="Rhea" id="RHEA-COMP:10478"/>
        <dbReference type="ChEBI" id="CHEBI:15361"/>
        <dbReference type="ChEBI" id="CHEBI:15378"/>
        <dbReference type="ChEBI" id="CHEBI:16526"/>
        <dbReference type="ChEBI" id="CHEBI:83099"/>
        <dbReference type="ChEBI" id="CHEBI:83111"/>
        <dbReference type="EC" id="1.2.4.1"/>
    </reaction>
</comment>
<evidence type="ECO:0000313" key="10">
    <source>
        <dbReference type="EMBL" id="AFM13930.1"/>
    </source>
</evidence>
<dbReference type="GO" id="GO:0004739">
    <property type="term" value="F:pyruvate dehydrogenase (acetyl-transferring) activity"/>
    <property type="evidence" value="ECO:0007669"/>
    <property type="project" value="UniProtKB-UniRule"/>
</dbReference>
<sequence>MSAAADRLFSMYQKMLLIRRFEEAAAKAYATGKIRGFCHLYIGEEPVAVGAIENLEPQDYVIATYREHGHALARGMTPREIMAELFGKATGCSKGLGGSMHLFSRALNFTGGHGIVGGHVAVAAGHAFAAKYRGTRAVTLCFIGEGGTNIGGFYEGLTYASLWNLPAVFIIENNLYAMGTPLYRSQPTYDLTRKADAFNMPSHRIDAFNVETVYDTVRKAVVRARSGQGPTLIEMITYRFRGHSMSDPAKYRPPGELEEMKEKDPLDTTRERLKTLGISDAALTDLDQKIDATVEDAVQFADASPELTYDEMKKYVFS</sequence>
<dbReference type="Gene3D" id="3.40.50.970">
    <property type="match status" value="1"/>
</dbReference>
<dbReference type="PATRIC" id="fig|869212.3.peg.3330"/>
<dbReference type="CDD" id="cd02000">
    <property type="entry name" value="TPP_E1_PDC_ADC_BCADC"/>
    <property type="match status" value="1"/>
</dbReference>
<comment type="subunit">
    <text evidence="2 8">Heterodimer of an alpha and a beta chain.</text>
</comment>
<dbReference type="NCBIfam" id="TIGR03182">
    <property type="entry name" value="PDH_E1_alph_y"/>
    <property type="match status" value="1"/>
</dbReference>
<dbReference type="InterPro" id="IPR017597">
    <property type="entry name" value="Pyrv_DH_E1_asu_subgrp-y"/>
</dbReference>
<evidence type="ECO:0000256" key="6">
    <source>
        <dbReference type="ARBA" id="ARBA00023052"/>
    </source>
</evidence>
<evidence type="ECO:0000256" key="3">
    <source>
        <dbReference type="ARBA" id="ARBA00012281"/>
    </source>
</evidence>
<protein>
    <recommendedName>
        <fullName evidence="4 8">Pyruvate dehydrogenase E1 component subunit alpha</fullName>
        <ecNumber evidence="3 8">1.2.4.1</ecNumber>
    </recommendedName>
</protein>
<dbReference type="SUPFAM" id="SSF52518">
    <property type="entry name" value="Thiamin diphosphate-binding fold (THDP-binding)"/>
    <property type="match status" value="1"/>
</dbReference>
<accession>I4B9H3</accession>
<organism evidence="10 11">
    <name type="scientific">Turneriella parva (strain ATCC BAA-1111 / DSM 21527 / NCTC 11395 / H)</name>
    <name type="common">Leptospira parva</name>
    <dbReference type="NCBI Taxonomy" id="869212"/>
    <lineage>
        <taxon>Bacteria</taxon>
        <taxon>Pseudomonadati</taxon>
        <taxon>Spirochaetota</taxon>
        <taxon>Spirochaetia</taxon>
        <taxon>Leptospirales</taxon>
        <taxon>Leptospiraceae</taxon>
        <taxon>Turneriella</taxon>
    </lineage>
</organism>
<dbReference type="GO" id="GO:0006086">
    <property type="term" value="P:pyruvate decarboxylation to acetyl-CoA"/>
    <property type="evidence" value="ECO:0007669"/>
    <property type="project" value="InterPro"/>
</dbReference>
<dbReference type="InterPro" id="IPR029061">
    <property type="entry name" value="THDP-binding"/>
</dbReference>
<gene>
    <name evidence="8" type="primary">pdhA</name>
    <name evidence="10" type="ordered locus">Turpa_3291</name>
</gene>
<feature type="domain" description="Dehydrogenase E1 component" evidence="9">
    <location>
        <begin position="14"/>
        <end position="308"/>
    </location>
</feature>
<dbReference type="InterPro" id="IPR001017">
    <property type="entry name" value="DH_E1"/>
</dbReference>
<evidence type="ECO:0000256" key="4">
    <source>
        <dbReference type="ARBA" id="ARBA00014159"/>
    </source>
</evidence>
<keyword evidence="11" id="KW-1185">Reference proteome</keyword>
<evidence type="ECO:0000256" key="7">
    <source>
        <dbReference type="ARBA" id="ARBA00023317"/>
    </source>
</evidence>
<comment type="cofactor">
    <cofactor evidence="1 8">
        <name>thiamine diphosphate</name>
        <dbReference type="ChEBI" id="CHEBI:58937"/>
    </cofactor>
</comment>
<dbReference type="HOGENOM" id="CLU_029393_5_0_12"/>
<dbReference type="AlphaFoldDB" id="I4B9H3"/>